<proteinExistence type="predicted"/>
<gene>
    <name evidence="2" type="ORF">BWY41_00430</name>
</gene>
<keyword evidence="1" id="KW-0812">Transmembrane</keyword>
<evidence type="ECO:0000256" key="1">
    <source>
        <dbReference type="SAM" id="Phobius"/>
    </source>
</evidence>
<protein>
    <submittedName>
        <fullName evidence="2">Uncharacterized protein</fullName>
    </submittedName>
</protein>
<dbReference type="EMBL" id="MWBQ01000026">
    <property type="protein sequence ID" value="OQA60933.1"/>
    <property type="molecule type" value="Genomic_DNA"/>
</dbReference>
<keyword evidence="1" id="KW-0472">Membrane</keyword>
<dbReference type="Proteomes" id="UP000485569">
    <property type="component" value="Unassembled WGS sequence"/>
</dbReference>
<feature type="transmembrane region" description="Helical" evidence="1">
    <location>
        <begin position="13"/>
        <end position="30"/>
    </location>
</feature>
<keyword evidence="1" id="KW-1133">Transmembrane helix</keyword>
<evidence type="ECO:0000313" key="2">
    <source>
        <dbReference type="EMBL" id="OQA60933.1"/>
    </source>
</evidence>
<dbReference type="AlphaFoldDB" id="A0A1V5T333"/>
<reference evidence="2" key="1">
    <citation type="submission" date="2017-02" db="EMBL/GenBank/DDBJ databases">
        <title>Delving into the versatile metabolic prowess of the omnipresent phylum Bacteroidetes.</title>
        <authorList>
            <person name="Nobu M.K."/>
            <person name="Mei R."/>
            <person name="Narihiro T."/>
            <person name="Kuroda K."/>
            <person name="Liu W.-T."/>
        </authorList>
    </citation>
    <scope>NUCLEOTIDE SEQUENCE</scope>
    <source>
        <strain evidence="2">ADurb.Bin276</strain>
    </source>
</reference>
<comment type="caution">
    <text evidence="2">The sequence shown here is derived from an EMBL/GenBank/DDBJ whole genome shotgun (WGS) entry which is preliminary data.</text>
</comment>
<accession>A0A1V5T333</accession>
<name>A0A1V5T333_9BACT</name>
<organism evidence="2">
    <name type="scientific">Candidatus Atribacter allofermentans</name>
    <dbReference type="NCBI Taxonomy" id="1852833"/>
    <lineage>
        <taxon>Bacteria</taxon>
        <taxon>Pseudomonadati</taxon>
        <taxon>Atribacterota</taxon>
        <taxon>Atribacteria</taxon>
        <taxon>Atribacterales</taxon>
        <taxon>Atribacteraceae</taxon>
        <taxon>Atribacter</taxon>
    </lineage>
</organism>
<sequence>MFIGHGDKGFVEIYTLVLMSLCLALSMHLFQEVILHRKVGNAFVKSIQEDYLLEGVLMEAKDYREKIESINPSVKITSIFHPEYKYYYENDRIYVLQGVSNLLTATYIIYNGEVVITGVKSQSNQIYVRE</sequence>